<dbReference type="EMBL" id="VCDN01000046">
    <property type="protein sequence ID" value="MDX7988097.1"/>
    <property type="molecule type" value="Genomic_DNA"/>
</dbReference>
<name>A0ABU4SBB3_9GAMM</name>
<gene>
    <name evidence="1" type="ORF">FE392_12250</name>
</gene>
<proteinExistence type="predicted"/>
<comment type="caution">
    <text evidence="1">The sequence shown here is derived from an EMBL/GenBank/DDBJ whole genome shotgun (WGS) entry which is preliminary data.</text>
</comment>
<protein>
    <submittedName>
        <fullName evidence="1">Uncharacterized protein</fullName>
    </submittedName>
</protein>
<accession>A0ABU4SBB3</accession>
<evidence type="ECO:0000313" key="2">
    <source>
        <dbReference type="Proteomes" id="UP001271890"/>
    </source>
</evidence>
<keyword evidence="2" id="KW-1185">Reference proteome</keyword>
<dbReference type="RefSeq" id="WP_319930512.1">
    <property type="nucleotide sequence ID" value="NZ_VCDN01000046.1"/>
</dbReference>
<reference evidence="2" key="1">
    <citation type="journal article" date="2024" name="Toxins">
        <title>Genome Sequence Analysis of Native Xenorhabdus Strains Isolated from Entomopathogenic Nematodes in Argentina.</title>
        <authorList>
            <person name="Palma L."/>
            <person name="Frizzo L."/>
            <person name="Kaiser S."/>
            <person name="Berry C."/>
            <person name="Caballero P."/>
            <person name="Bode H.B."/>
            <person name="Del Valle E.E."/>
        </authorList>
    </citation>
    <scope>NUCLEOTIDE SEQUENCE [LARGE SCALE GENOMIC DNA]</scope>
    <source>
        <strain evidence="2">12</strain>
    </source>
</reference>
<organism evidence="1 2">
    <name type="scientific">Xenorhabdus santafensis</name>
    <dbReference type="NCBI Taxonomy" id="2582833"/>
    <lineage>
        <taxon>Bacteria</taxon>
        <taxon>Pseudomonadati</taxon>
        <taxon>Pseudomonadota</taxon>
        <taxon>Gammaproteobacteria</taxon>
        <taxon>Enterobacterales</taxon>
        <taxon>Morganellaceae</taxon>
        <taxon>Xenorhabdus</taxon>
    </lineage>
</organism>
<dbReference type="Proteomes" id="UP001271890">
    <property type="component" value="Unassembled WGS sequence"/>
</dbReference>
<sequence length="85" mass="9366">MSKLAQEPKKEKYPEEFWTSLRKIFSGVQTMNNGVTAAVKDFDKNTAKSTLVIAGWVHFGIGTGVAVADILINLCQQLDFSKSTD</sequence>
<evidence type="ECO:0000313" key="1">
    <source>
        <dbReference type="EMBL" id="MDX7988097.1"/>
    </source>
</evidence>